<feature type="transmembrane region" description="Helical" evidence="13">
    <location>
        <begin position="67"/>
        <end position="87"/>
    </location>
</feature>
<dbReference type="PANTHER" id="PTHR24305">
    <property type="entry name" value="CYTOCHROME P450"/>
    <property type="match status" value="1"/>
</dbReference>
<comment type="similarity">
    <text evidence="3">Belongs to the cytochrome P450 family.</text>
</comment>
<reference evidence="15" key="2">
    <citation type="submission" date="2015-01" db="EMBL/GenBank/DDBJ databases">
        <title>Evolutionary Origins and Diversification of the Mycorrhizal Mutualists.</title>
        <authorList>
            <consortium name="DOE Joint Genome Institute"/>
            <consortium name="Mycorrhizal Genomics Consortium"/>
            <person name="Kohler A."/>
            <person name="Kuo A."/>
            <person name="Nagy L.G."/>
            <person name="Floudas D."/>
            <person name="Copeland A."/>
            <person name="Barry K.W."/>
            <person name="Cichocki N."/>
            <person name="Veneault-Fourrey C."/>
            <person name="LaButti K."/>
            <person name="Lindquist E.A."/>
            <person name="Lipzen A."/>
            <person name="Lundell T."/>
            <person name="Morin E."/>
            <person name="Murat C."/>
            <person name="Riley R."/>
            <person name="Ohm R."/>
            <person name="Sun H."/>
            <person name="Tunlid A."/>
            <person name="Henrissat B."/>
            <person name="Grigoriev I.V."/>
            <person name="Hibbett D.S."/>
            <person name="Martin F."/>
        </authorList>
    </citation>
    <scope>NUCLEOTIDE SEQUENCE [LARGE SCALE GENOMIC DNA]</scope>
    <source>
        <strain evidence="15">Zn</strain>
    </source>
</reference>
<evidence type="ECO:0000256" key="2">
    <source>
        <dbReference type="ARBA" id="ARBA00004370"/>
    </source>
</evidence>
<keyword evidence="10" id="KW-0503">Monooxygenase</keyword>
<dbReference type="GO" id="GO:0004497">
    <property type="term" value="F:monooxygenase activity"/>
    <property type="evidence" value="ECO:0007669"/>
    <property type="project" value="UniProtKB-KW"/>
</dbReference>
<keyword evidence="9 12" id="KW-0408">Iron</keyword>
<dbReference type="AlphaFoldDB" id="A0A0C3CT28"/>
<dbReference type="CDD" id="cd11061">
    <property type="entry name" value="CYP67-like"/>
    <property type="match status" value="1"/>
</dbReference>
<protein>
    <recommendedName>
        <fullName evidence="16">Cytochrome P450</fullName>
    </recommendedName>
</protein>
<dbReference type="STRING" id="913774.A0A0C3CT28"/>
<keyword evidence="15" id="KW-1185">Reference proteome</keyword>
<dbReference type="Proteomes" id="UP000054321">
    <property type="component" value="Unassembled WGS sequence"/>
</dbReference>
<dbReference type="GO" id="GO:0016020">
    <property type="term" value="C:membrane"/>
    <property type="evidence" value="ECO:0007669"/>
    <property type="project" value="UniProtKB-SubCell"/>
</dbReference>
<evidence type="ECO:0000256" key="11">
    <source>
        <dbReference type="ARBA" id="ARBA00023136"/>
    </source>
</evidence>
<evidence type="ECO:0000256" key="3">
    <source>
        <dbReference type="ARBA" id="ARBA00010617"/>
    </source>
</evidence>
<dbReference type="PRINTS" id="PR00385">
    <property type="entry name" value="P450"/>
</dbReference>
<evidence type="ECO:0000256" key="5">
    <source>
        <dbReference type="ARBA" id="ARBA00022692"/>
    </source>
</evidence>
<dbReference type="PRINTS" id="PR00463">
    <property type="entry name" value="EP450I"/>
</dbReference>
<evidence type="ECO:0000256" key="4">
    <source>
        <dbReference type="ARBA" id="ARBA00022617"/>
    </source>
</evidence>
<dbReference type="InterPro" id="IPR001128">
    <property type="entry name" value="Cyt_P450"/>
</dbReference>
<dbReference type="GO" id="GO:0016705">
    <property type="term" value="F:oxidoreductase activity, acting on paired donors, with incorporation or reduction of molecular oxygen"/>
    <property type="evidence" value="ECO:0007669"/>
    <property type="project" value="InterPro"/>
</dbReference>
<reference evidence="14 15" key="1">
    <citation type="submission" date="2014-04" db="EMBL/GenBank/DDBJ databases">
        <authorList>
            <consortium name="DOE Joint Genome Institute"/>
            <person name="Kuo A."/>
            <person name="Martino E."/>
            <person name="Perotto S."/>
            <person name="Kohler A."/>
            <person name="Nagy L.G."/>
            <person name="Floudas D."/>
            <person name="Copeland A."/>
            <person name="Barry K.W."/>
            <person name="Cichocki N."/>
            <person name="Veneault-Fourrey C."/>
            <person name="LaButti K."/>
            <person name="Lindquist E.A."/>
            <person name="Lipzen A."/>
            <person name="Lundell T."/>
            <person name="Morin E."/>
            <person name="Murat C."/>
            <person name="Sun H."/>
            <person name="Tunlid A."/>
            <person name="Henrissat B."/>
            <person name="Grigoriev I.V."/>
            <person name="Hibbett D.S."/>
            <person name="Martin F."/>
            <person name="Nordberg H.P."/>
            <person name="Cantor M.N."/>
            <person name="Hua S.X."/>
        </authorList>
    </citation>
    <scope>NUCLEOTIDE SEQUENCE [LARGE SCALE GENOMIC DNA]</scope>
    <source>
        <strain evidence="14 15">Zn</strain>
    </source>
</reference>
<dbReference type="InterPro" id="IPR036396">
    <property type="entry name" value="Cyt_P450_sf"/>
</dbReference>
<feature type="binding site" description="axial binding residue" evidence="12">
    <location>
        <position position="472"/>
    </location>
    <ligand>
        <name>heme</name>
        <dbReference type="ChEBI" id="CHEBI:30413"/>
    </ligand>
    <ligandPart>
        <name>Fe</name>
        <dbReference type="ChEBI" id="CHEBI:18248"/>
    </ligandPart>
</feature>
<dbReference type="GO" id="GO:0005506">
    <property type="term" value="F:iron ion binding"/>
    <property type="evidence" value="ECO:0007669"/>
    <property type="project" value="InterPro"/>
</dbReference>
<dbReference type="PANTHER" id="PTHR24305:SF112">
    <property type="entry name" value="L-ORNITHINE-N5-MONOOXYGENASE (EUROFUNG)"/>
    <property type="match status" value="1"/>
</dbReference>
<sequence length="531" mass="60379">MFIPFTNQIISAAAAGLIAHWGYFVHGERDLQAANIARIHILAAVVLPYLKCQLEDLSARQAIRESFILDTAYVVALFISIVFYRIFLSPLRNVPGPFAMRISKLVHVWTNMDLTLPNCKMLNDLRAEYGDVVRTGPNEVTLFGWEAYYQIHGPESTCERSAYYDILHPMVSLDTTRDPVAHASRRKLWEHAFSIKALDQNLSLVYEYADSLVEQLHKRLGTPIDLSLWFEYYSFDLMGMLGLTIDFKNLREGEHPILWLWHVAHKKLGALNYAPWIKHLLMGIPFVERMKYYHQFMTWANDELQRNIQVSSAPAEHGGIKKNWNWILGDFVLVVAAGSDPVRQVLPCLIFYLLRQPSQLALVREELGSIDIRDYHAVQRLKHLNACINETLRLNPAVPSAGLRNPPKGGMTVNGTFIPEGTTICTPQYSLFRDKANFVEPEEWIPERFTTRPELILNKSAFVPWTIGKRACLGKNLSLMEIRVAAALTLSQFDVEIAPGEDGTKLFTQATDYFTTTPGPFDVTLKSRKTA</sequence>
<accession>A0A0C3CT28</accession>
<keyword evidence="5 13" id="KW-0812">Transmembrane</keyword>
<dbReference type="OrthoDB" id="6692864at2759"/>
<evidence type="ECO:0000313" key="15">
    <source>
        <dbReference type="Proteomes" id="UP000054321"/>
    </source>
</evidence>
<dbReference type="InParanoid" id="A0A0C3CT28"/>
<evidence type="ECO:0000256" key="9">
    <source>
        <dbReference type="ARBA" id="ARBA00023004"/>
    </source>
</evidence>
<gene>
    <name evidence="14" type="ORF">OIDMADRAFT_138909</name>
</gene>
<dbReference type="InterPro" id="IPR002401">
    <property type="entry name" value="Cyt_P450_E_grp-I"/>
</dbReference>
<evidence type="ECO:0000256" key="7">
    <source>
        <dbReference type="ARBA" id="ARBA00022989"/>
    </source>
</evidence>
<evidence type="ECO:0000313" key="14">
    <source>
        <dbReference type="EMBL" id="KIM92837.1"/>
    </source>
</evidence>
<name>A0A0C3CT28_OIDMZ</name>
<proteinExistence type="inferred from homology"/>
<evidence type="ECO:0000256" key="6">
    <source>
        <dbReference type="ARBA" id="ARBA00022723"/>
    </source>
</evidence>
<keyword evidence="8" id="KW-0560">Oxidoreductase</keyword>
<dbReference type="InterPro" id="IPR050121">
    <property type="entry name" value="Cytochrome_P450_monoxygenase"/>
</dbReference>
<dbReference type="GO" id="GO:0020037">
    <property type="term" value="F:heme binding"/>
    <property type="evidence" value="ECO:0007669"/>
    <property type="project" value="InterPro"/>
</dbReference>
<keyword evidence="7 13" id="KW-1133">Transmembrane helix</keyword>
<organism evidence="14 15">
    <name type="scientific">Oidiodendron maius (strain Zn)</name>
    <dbReference type="NCBI Taxonomy" id="913774"/>
    <lineage>
        <taxon>Eukaryota</taxon>
        <taxon>Fungi</taxon>
        <taxon>Dikarya</taxon>
        <taxon>Ascomycota</taxon>
        <taxon>Pezizomycotina</taxon>
        <taxon>Leotiomycetes</taxon>
        <taxon>Leotiomycetes incertae sedis</taxon>
        <taxon>Myxotrichaceae</taxon>
        <taxon>Oidiodendron</taxon>
    </lineage>
</organism>
<dbReference type="Pfam" id="PF00067">
    <property type="entry name" value="p450"/>
    <property type="match status" value="1"/>
</dbReference>
<keyword evidence="6 12" id="KW-0479">Metal-binding</keyword>
<comment type="cofactor">
    <cofactor evidence="1 12">
        <name>heme</name>
        <dbReference type="ChEBI" id="CHEBI:30413"/>
    </cofactor>
</comment>
<evidence type="ECO:0000256" key="13">
    <source>
        <dbReference type="SAM" id="Phobius"/>
    </source>
</evidence>
<evidence type="ECO:0000256" key="12">
    <source>
        <dbReference type="PIRSR" id="PIRSR602401-1"/>
    </source>
</evidence>
<dbReference type="SUPFAM" id="SSF48264">
    <property type="entry name" value="Cytochrome P450"/>
    <property type="match status" value="1"/>
</dbReference>
<dbReference type="EMBL" id="KN832904">
    <property type="protein sequence ID" value="KIM92837.1"/>
    <property type="molecule type" value="Genomic_DNA"/>
</dbReference>
<comment type="subcellular location">
    <subcellularLocation>
        <location evidence="2">Membrane</location>
    </subcellularLocation>
</comment>
<dbReference type="Gene3D" id="1.10.630.10">
    <property type="entry name" value="Cytochrome P450"/>
    <property type="match status" value="1"/>
</dbReference>
<dbReference type="HOGENOM" id="CLU_001570_14_10_1"/>
<evidence type="ECO:0008006" key="16">
    <source>
        <dbReference type="Google" id="ProtNLM"/>
    </source>
</evidence>
<evidence type="ECO:0000256" key="8">
    <source>
        <dbReference type="ARBA" id="ARBA00023002"/>
    </source>
</evidence>
<keyword evidence="11 13" id="KW-0472">Membrane</keyword>
<evidence type="ECO:0000256" key="1">
    <source>
        <dbReference type="ARBA" id="ARBA00001971"/>
    </source>
</evidence>
<evidence type="ECO:0000256" key="10">
    <source>
        <dbReference type="ARBA" id="ARBA00023033"/>
    </source>
</evidence>
<keyword evidence="4 12" id="KW-0349">Heme</keyword>